<keyword evidence="5 10" id="KW-0560">Oxidoreductase</keyword>
<reference evidence="15 16" key="1">
    <citation type="journal article" date="2014" name="Genome Announc.">
        <title>Complete Genome Sequence of Hyphomicrobium nitrativorans Strain NL23, a Denitrifying Bacterium Isolated from Biofilm of a Methanol-Fed Denitrification System Treating Seawater at the Montreal Biodome.</title>
        <authorList>
            <person name="Martineau C."/>
            <person name="Villeneuve C."/>
            <person name="Mauffrey F."/>
            <person name="Villemur R."/>
        </authorList>
    </citation>
    <scope>NUCLEOTIDE SEQUENCE [LARGE SCALE GENOMIC DNA]</scope>
    <source>
        <strain evidence="15">NL23</strain>
    </source>
</reference>
<feature type="domain" description="Acyl-CoA dehydrogenase/oxidase N-terminal" evidence="13">
    <location>
        <begin position="35"/>
        <end position="156"/>
    </location>
</feature>
<evidence type="ECO:0000256" key="7">
    <source>
        <dbReference type="ARBA" id="ARBA00058683"/>
    </source>
</evidence>
<dbReference type="InterPro" id="IPR009100">
    <property type="entry name" value="AcylCoA_DH/oxidase_NM_dom_sf"/>
</dbReference>
<dbReference type="Pfam" id="PF12806">
    <property type="entry name" value="Acyl-CoA_dh_C"/>
    <property type="match status" value="1"/>
</dbReference>
<dbReference type="Pfam" id="PF02770">
    <property type="entry name" value="Acyl-CoA_dh_M"/>
    <property type="match status" value="1"/>
</dbReference>
<dbReference type="OrthoDB" id="9807883at2"/>
<evidence type="ECO:0000256" key="3">
    <source>
        <dbReference type="ARBA" id="ARBA00022630"/>
    </source>
</evidence>
<dbReference type="KEGG" id="hni:W911_16665"/>
<evidence type="ECO:0000259" key="12">
    <source>
        <dbReference type="Pfam" id="PF02770"/>
    </source>
</evidence>
<dbReference type="SUPFAM" id="SSF47203">
    <property type="entry name" value="Acyl-CoA dehydrogenase C-terminal domain-like"/>
    <property type="match status" value="1"/>
</dbReference>
<dbReference type="Gene3D" id="1.10.540.10">
    <property type="entry name" value="Acyl-CoA dehydrogenase/oxidase, N-terminal domain"/>
    <property type="match status" value="1"/>
</dbReference>
<dbReference type="InterPro" id="IPR009075">
    <property type="entry name" value="AcylCo_DH/oxidase_C"/>
</dbReference>
<comment type="catalytic activity">
    <reaction evidence="6">
        <text>3-(methylsulfanyl)propanoyl-CoA + oxidized [electron-transfer flavoprotein] + H(+) = 3-(methylsulfanyl)acryloyl-CoA + reduced [electron-transfer flavoprotein]</text>
        <dbReference type="Rhea" id="RHEA:52612"/>
        <dbReference type="Rhea" id="RHEA-COMP:10685"/>
        <dbReference type="Rhea" id="RHEA-COMP:10686"/>
        <dbReference type="ChEBI" id="CHEBI:15378"/>
        <dbReference type="ChEBI" id="CHEBI:57692"/>
        <dbReference type="ChEBI" id="CHEBI:58307"/>
        <dbReference type="ChEBI" id="CHEBI:82815"/>
        <dbReference type="ChEBI" id="CHEBI:84994"/>
        <dbReference type="EC" id="1.3.99.41"/>
    </reaction>
    <physiologicalReaction direction="left-to-right" evidence="6">
        <dbReference type="Rhea" id="RHEA:52613"/>
    </physiologicalReaction>
</comment>
<comment type="function">
    <text evidence="7">Involved in the assimilation of dimethylsulphoniopropionate (DMSP), an important compound in the fixation of carbon in marine phytoplankton, by mediating the conversion of 3-(methylthio)propanoyl-CoA (MMPA-CoA) to 3-(methylthio)acryloyl-CoA (MTA-CoA).</text>
</comment>
<dbReference type="Proteomes" id="UP000018542">
    <property type="component" value="Chromosome"/>
</dbReference>
<evidence type="ECO:0000256" key="5">
    <source>
        <dbReference type="ARBA" id="ARBA00023002"/>
    </source>
</evidence>
<dbReference type="HOGENOM" id="CLU_018204_12_2_5"/>
<evidence type="ECO:0000259" key="14">
    <source>
        <dbReference type="Pfam" id="PF12806"/>
    </source>
</evidence>
<dbReference type="InterPro" id="IPR036250">
    <property type="entry name" value="AcylCo_DH-like_C"/>
</dbReference>
<protein>
    <recommendedName>
        <fullName evidence="9">3-methylmercaptopropionyl-CoA dehydrogenase</fullName>
        <ecNumber evidence="8">1.3.99.41</ecNumber>
    </recommendedName>
</protein>
<evidence type="ECO:0000256" key="4">
    <source>
        <dbReference type="ARBA" id="ARBA00022827"/>
    </source>
</evidence>
<accession>V5SHZ0</accession>
<evidence type="ECO:0000256" key="6">
    <source>
        <dbReference type="ARBA" id="ARBA00051388"/>
    </source>
</evidence>
<evidence type="ECO:0000256" key="9">
    <source>
        <dbReference type="ARBA" id="ARBA00069043"/>
    </source>
</evidence>
<dbReference type="InterPro" id="IPR025878">
    <property type="entry name" value="Acyl-CoA_dh-like_C_dom"/>
</dbReference>
<keyword evidence="4 10" id="KW-0274">FAD</keyword>
<dbReference type="EMBL" id="CP006912">
    <property type="protein sequence ID" value="AHB49665.1"/>
    <property type="molecule type" value="Genomic_DNA"/>
</dbReference>
<dbReference type="FunFam" id="2.40.110.10:FF:000031">
    <property type="entry name" value="Acyl-CoA dehydrogenase, putative"/>
    <property type="match status" value="1"/>
</dbReference>
<dbReference type="PANTHER" id="PTHR42803:SF1">
    <property type="entry name" value="BROAD-SPECIFICITY LINEAR ACYL-COA DEHYDROGENASE FADE5"/>
    <property type="match status" value="1"/>
</dbReference>
<comment type="similarity">
    <text evidence="2 10">Belongs to the acyl-CoA dehydrogenase family.</text>
</comment>
<dbReference type="GO" id="GO:0050660">
    <property type="term" value="F:flavin adenine dinucleotide binding"/>
    <property type="evidence" value="ECO:0007669"/>
    <property type="project" value="InterPro"/>
</dbReference>
<proteinExistence type="inferred from homology"/>
<feature type="domain" description="Acyl-CoA oxidase/dehydrogenase middle" evidence="12">
    <location>
        <begin position="161"/>
        <end position="267"/>
    </location>
</feature>
<dbReference type="Gene3D" id="1.20.140.10">
    <property type="entry name" value="Butyryl-CoA Dehydrogenase, subunit A, domain 3"/>
    <property type="match status" value="1"/>
</dbReference>
<dbReference type="PATRIC" id="fig|1029756.8.peg.3470"/>
<sequence>MTYEAPVDDILLALKTAAGLSEEMDKGAYGELDEETLRAVLEEAGKFASEKLAPLNAAGDRTPSRWVEGNVTTPPGWKEAYTAFREAGWSALPCPAEFGGQELPETVAMAVCEMWNGANLSFGLCPLLTQGAIDALAAGGSDELKALYLPRMVSGEWTGTMNLTEPHAGSDLGPISTRAERRDDGTYRIFGTKIFITYGDHDLTENIVHLVLARLPDAPEGTRGISLFVVPKRLVGDDGSLGGENDVICAGLEHKLGIHGSPTAVMKFGERGEGAVGYLVGEENRGLNTMFVMMNAARLAVGIQGVAIAERATQAAERYAEERRQGRAYGVRAGGMVPIAEHPDVRRMVLTMKAMTRAARAICYATAREIDTSHNASDEAARRTAADRAALFTPVAKAFSTDIGCEVASLGIQVHGGMGFIEETGAAQPYRDARILPIYEGTNGIQAIDLVTRKLPLGEGRVIENVIAEFEVTARRLKGENRPELGRAGERLAAAVADLEEATRWMGEALTKTPALALAGATPYLRLFGVVAGGHFLAKAALQELEESGHAGQSVALARFFAENIAVGAGGLSAIVMSGGHAVLGASADLAPA</sequence>
<feature type="domain" description="Acyl-CoA dehydrogenase/oxidase C-terminal" evidence="11">
    <location>
        <begin position="284"/>
        <end position="450"/>
    </location>
</feature>
<dbReference type="STRING" id="1029756.W911_16665"/>
<name>V5SHZ0_9HYPH</name>
<dbReference type="RefSeq" id="WP_023788625.1">
    <property type="nucleotide sequence ID" value="NC_022997.1"/>
</dbReference>
<keyword evidence="3 10" id="KW-0285">Flavoprotein</keyword>
<evidence type="ECO:0000259" key="11">
    <source>
        <dbReference type="Pfam" id="PF00441"/>
    </source>
</evidence>
<dbReference type="GO" id="GO:0016627">
    <property type="term" value="F:oxidoreductase activity, acting on the CH-CH group of donors"/>
    <property type="evidence" value="ECO:0007669"/>
    <property type="project" value="InterPro"/>
</dbReference>
<dbReference type="PANTHER" id="PTHR42803">
    <property type="entry name" value="ACYL-COA DEHYDROGENASE"/>
    <property type="match status" value="1"/>
</dbReference>
<dbReference type="Gene3D" id="2.40.110.10">
    <property type="entry name" value="Butyryl-CoA Dehydrogenase, subunit A, domain 2"/>
    <property type="match status" value="1"/>
</dbReference>
<evidence type="ECO:0000259" key="13">
    <source>
        <dbReference type="Pfam" id="PF02771"/>
    </source>
</evidence>
<evidence type="ECO:0000256" key="2">
    <source>
        <dbReference type="ARBA" id="ARBA00009347"/>
    </source>
</evidence>
<comment type="cofactor">
    <cofactor evidence="1 10">
        <name>FAD</name>
        <dbReference type="ChEBI" id="CHEBI:57692"/>
    </cofactor>
</comment>
<dbReference type="AlphaFoldDB" id="V5SHZ0"/>
<dbReference type="Pfam" id="PF00441">
    <property type="entry name" value="Acyl-CoA_dh_1"/>
    <property type="match status" value="1"/>
</dbReference>
<dbReference type="SUPFAM" id="SSF56645">
    <property type="entry name" value="Acyl-CoA dehydrogenase NM domain-like"/>
    <property type="match status" value="1"/>
</dbReference>
<dbReference type="InterPro" id="IPR006091">
    <property type="entry name" value="Acyl-CoA_Oxase/DH_mid-dom"/>
</dbReference>
<feature type="domain" description="Acetyl-CoA dehydrogenase-like C-terminal" evidence="14">
    <location>
        <begin position="475"/>
        <end position="584"/>
    </location>
</feature>
<gene>
    <name evidence="15" type="ORF">W911_16665</name>
</gene>
<dbReference type="InterPro" id="IPR013786">
    <property type="entry name" value="AcylCoA_DH/ox_N"/>
</dbReference>
<evidence type="ECO:0000256" key="8">
    <source>
        <dbReference type="ARBA" id="ARBA00066694"/>
    </source>
</evidence>
<evidence type="ECO:0000313" key="15">
    <source>
        <dbReference type="EMBL" id="AHB49665.1"/>
    </source>
</evidence>
<keyword evidence="16" id="KW-1185">Reference proteome</keyword>
<dbReference type="Pfam" id="PF02771">
    <property type="entry name" value="Acyl-CoA_dh_N"/>
    <property type="match status" value="1"/>
</dbReference>
<organism evidence="15 16">
    <name type="scientific">Hyphomicrobium nitrativorans NL23</name>
    <dbReference type="NCBI Taxonomy" id="1029756"/>
    <lineage>
        <taxon>Bacteria</taxon>
        <taxon>Pseudomonadati</taxon>
        <taxon>Pseudomonadota</taxon>
        <taxon>Alphaproteobacteria</taxon>
        <taxon>Hyphomicrobiales</taxon>
        <taxon>Hyphomicrobiaceae</taxon>
        <taxon>Hyphomicrobium</taxon>
    </lineage>
</organism>
<evidence type="ECO:0000256" key="1">
    <source>
        <dbReference type="ARBA" id="ARBA00001974"/>
    </source>
</evidence>
<dbReference type="InterPro" id="IPR046373">
    <property type="entry name" value="Acyl-CoA_Oxase/DH_mid-dom_sf"/>
</dbReference>
<dbReference type="InterPro" id="IPR037069">
    <property type="entry name" value="AcylCoA_DH/ox_N_sf"/>
</dbReference>
<dbReference type="EC" id="1.3.99.41" evidence="8"/>
<evidence type="ECO:0000256" key="10">
    <source>
        <dbReference type="RuleBase" id="RU362125"/>
    </source>
</evidence>
<dbReference type="InterPro" id="IPR052166">
    <property type="entry name" value="Diverse_Acyl-CoA_DH"/>
</dbReference>
<evidence type="ECO:0000313" key="16">
    <source>
        <dbReference type="Proteomes" id="UP000018542"/>
    </source>
</evidence>